<evidence type="ECO:0000256" key="2">
    <source>
        <dbReference type="ARBA" id="ARBA00022676"/>
    </source>
</evidence>
<sequence length="491" mass="56928">MPTPSYSHQIVFNPLWLALNSRGHHVTLFTTDPIKDTNLTNFRQIDWSFAYNLWHEKHNVSRIIQNFNTNLLKCLNQYVEMMNDIIIQELEHPKVQQIMKNEKEHFDLVIVEFLNPAMIAFSKRFSCPFIGMSSMDITNFAHEALGNPVSPALFPDFISPFDCEMSFFERIVNTFYYLGTKLYFKYYFYSKTDEIVKKYFGSDIPKLEDMQKNASMVFLNINPIIHNIRPLMGNVLIVGGGTHFEKGTSLPSDIQTFLDEAESGAIYFSLGTNVKSKDLPEKIKLTFLEAFSELPYRVLWKFEDTSTYENSKIMIKQWLPQQQILKHPNVKLFLTQGGLQSLEEAIHNAIPVIGMPVYLDQFSNVRRVTRKGLGIALEYDKVKKQALKETIIEVITNTKFKNTAVKVSTLLKEQPISSLTQAIWCIEYVLKHRGAKFLQQSEIPLYQYLLLDVFAVFLLITVVFIFMLYKFLNLAVAIIKETRKDKIIKLE</sequence>
<dbReference type="GO" id="GO:0015020">
    <property type="term" value="F:glucuronosyltransferase activity"/>
    <property type="evidence" value="ECO:0007669"/>
    <property type="project" value="UniProtKB-EC"/>
</dbReference>
<evidence type="ECO:0000313" key="7">
    <source>
        <dbReference type="Proteomes" id="UP000292052"/>
    </source>
</evidence>
<dbReference type="InterPro" id="IPR002213">
    <property type="entry name" value="UDP_glucos_trans"/>
</dbReference>
<comment type="caution">
    <text evidence="6">The sequence shown here is derived from an EMBL/GenBank/DDBJ whole genome shotgun (WGS) entry which is preliminary data.</text>
</comment>
<gene>
    <name evidence="6" type="ORF">BDFB_009211</name>
</gene>
<comment type="subcellular location">
    <subcellularLocation>
        <location evidence="5">Membrane</location>
        <topology evidence="5">Single-pass membrane protein</topology>
    </subcellularLocation>
</comment>
<dbReference type="Gene3D" id="3.40.50.2000">
    <property type="entry name" value="Glycogen Phosphorylase B"/>
    <property type="match status" value="2"/>
</dbReference>
<dbReference type="GO" id="GO:0016020">
    <property type="term" value="C:membrane"/>
    <property type="evidence" value="ECO:0007669"/>
    <property type="project" value="UniProtKB-SubCell"/>
</dbReference>
<comment type="catalytic activity">
    <reaction evidence="5">
        <text>glucuronate acceptor + UDP-alpha-D-glucuronate = acceptor beta-D-glucuronoside + UDP + H(+)</text>
        <dbReference type="Rhea" id="RHEA:21032"/>
        <dbReference type="ChEBI" id="CHEBI:15378"/>
        <dbReference type="ChEBI" id="CHEBI:58052"/>
        <dbReference type="ChEBI" id="CHEBI:58223"/>
        <dbReference type="ChEBI" id="CHEBI:132367"/>
        <dbReference type="ChEBI" id="CHEBI:132368"/>
        <dbReference type="EC" id="2.4.1.17"/>
    </reaction>
</comment>
<comment type="similarity">
    <text evidence="1 4">Belongs to the UDP-glycosyltransferase family.</text>
</comment>
<dbReference type="Pfam" id="PF00201">
    <property type="entry name" value="UDPGT"/>
    <property type="match status" value="1"/>
</dbReference>
<evidence type="ECO:0000256" key="3">
    <source>
        <dbReference type="ARBA" id="ARBA00022679"/>
    </source>
</evidence>
<dbReference type="FunFam" id="3.40.50.2000:FF:000174">
    <property type="entry name" value="UDP-glucuronosyltransferase"/>
    <property type="match status" value="1"/>
</dbReference>
<evidence type="ECO:0000256" key="5">
    <source>
        <dbReference type="RuleBase" id="RU362059"/>
    </source>
</evidence>
<proteinExistence type="inferred from homology"/>
<keyword evidence="5" id="KW-0812">Transmembrane</keyword>
<organism evidence="6 7">
    <name type="scientific">Asbolus verrucosus</name>
    <name type="common">Desert ironclad beetle</name>
    <dbReference type="NCBI Taxonomy" id="1661398"/>
    <lineage>
        <taxon>Eukaryota</taxon>
        <taxon>Metazoa</taxon>
        <taxon>Ecdysozoa</taxon>
        <taxon>Arthropoda</taxon>
        <taxon>Hexapoda</taxon>
        <taxon>Insecta</taxon>
        <taxon>Pterygota</taxon>
        <taxon>Neoptera</taxon>
        <taxon>Endopterygota</taxon>
        <taxon>Coleoptera</taxon>
        <taxon>Polyphaga</taxon>
        <taxon>Cucujiformia</taxon>
        <taxon>Tenebrionidae</taxon>
        <taxon>Pimeliinae</taxon>
        <taxon>Asbolus</taxon>
    </lineage>
</organism>
<dbReference type="EMBL" id="QDEB01095916">
    <property type="protein sequence ID" value="RZC32604.1"/>
    <property type="molecule type" value="Genomic_DNA"/>
</dbReference>
<evidence type="ECO:0000256" key="1">
    <source>
        <dbReference type="ARBA" id="ARBA00009995"/>
    </source>
</evidence>
<keyword evidence="2 4" id="KW-0328">Glycosyltransferase</keyword>
<reference evidence="6 7" key="1">
    <citation type="submission" date="2017-03" db="EMBL/GenBank/DDBJ databases">
        <title>Genome of the blue death feigning beetle - Asbolus verrucosus.</title>
        <authorList>
            <person name="Rider S.D."/>
        </authorList>
    </citation>
    <scope>NUCLEOTIDE SEQUENCE [LARGE SCALE GENOMIC DNA]</scope>
    <source>
        <strain evidence="6">Butters</strain>
        <tissue evidence="6">Head and leg muscle</tissue>
    </source>
</reference>
<evidence type="ECO:0000313" key="6">
    <source>
        <dbReference type="EMBL" id="RZC32604.1"/>
    </source>
</evidence>
<evidence type="ECO:0000256" key="4">
    <source>
        <dbReference type="RuleBase" id="RU003718"/>
    </source>
</evidence>
<dbReference type="FunFam" id="3.40.50.2000:FF:000050">
    <property type="entry name" value="UDP-glucuronosyltransferase"/>
    <property type="match status" value="1"/>
</dbReference>
<dbReference type="InterPro" id="IPR050271">
    <property type="entry name" value="UDP-glycosyltransferase"/>
</dbReference>
<name>A0A482VIX7_ASBVE</name>
<keyword evidence="5" id="KW-0472">Membrane</keyword>
<keyword evidence="5" id="KW-1133">Transmembrane helix</keyword>
<protein>
    <recommendedName>
        <fullName evidence="5">UDP-glucuronosyltransferase</fullName>
        <ecNumber evidence="5">2.4.1.17</ecNumber>
    </recommendedName>
</protein>
<dbReference type="PANTHER" id="PTHR48043:SF159">
    <property type="entry name" value="EG:EG0003.4 PROTEIN-RELATED"/>
    <property type="match status" value="1"/>
</dbReference>
<dbReference type="OrthoDB" id="5835829at2759"/>
<feature type="transmembrane region" description="Helical" evidence="5">
    <location>
        <begin position="445"/>
        <end position="469"/>
    </location>
</feature>
<keyword evidence="7" id="KW-1185">Reference proteome</keyword>
<keyword evidence="3 4" id="KW-0808">Transferase</keyword>
<dbReference type="InterPro" id="IPR035595">
    <property type="entry name" value="UDP_glycos_trans_CS"/>
</dbReference>
<accession>A0A482VIX7</accession>
<dbReference type="EC" id="2.4.1.17" evidence="5"/>
<dbReference type="AlphaFoldDB" id="A0A482VIX7"/>
<dbReference type="STRING" id="1661398.A0A482VIX7"/>
<dbReference type="PROSITE" id="PS00375">
    <property type="entry name" value="UDPGT"/>
    <property type="match status" value="1"/>
</dbReference>
<dbReference type="CDD" id="cd03784">
    <property type="entry name" value="GT1_Gtf-like"/>
    <property type="match status" value="1"/>
</dbReference>
<dbReference type="PANTHER" id="PTHR48043">
    <property type="entry name" value="EG:EG0003.4 PROTEIN-RELATED"/>
    <property type="match status" value="1"/>
</dbReference>
<dbReference type="Proteomes" id="UP000292052">
    <property type="component" value="Unassembled WGS sequence"/>
</dbReference>
<dbReference type="SUPFAM" id="SSF53756">
    <property type="entry name" value="UDP-Glycosyltransferase/glycogen phosphorylase"/>
    <property type="match status" value="1"/>
</dbReference>